<dbReference type="OrthoDB" id="766510at2"/>
<dbReference type="RefSeq" id="WP_136834572.1">
    <property type="nucleotide sequence ID" value="NZ_SWBQ01000001.1"/>
</dbReference>
<proteinExistence type="predicted"/>
<dbReference type="AlphaFoldDB" id="A0A4U1CT87"/>
<comment type="caution">
    <text evidence="1">The sequence shown here is derived from an EMBL/GenBank/DDBJ whole genome shotgun (WGS) entry which is preliminary data.</text>
</comment>
<evidence type="ECO:0000313" key="2">
    <source>
        <dbReference type="Proteomes" id="UP000307244"/>
    </source>
</evidence>
<dbReference type="EMBL" id="SWBQ01000001">
    <property type="protein sequence ID" value="TKC09159.1"/>
    <property type="molecule type" value="Genomic_DNA"/>
</dbReference>
<name>A0A4U1CT87_9SPHI</name>
<keyword evidence="2" id="KW-1185">Reference proteome</keyword>
<dbReference type="Proteomes" id="UP000307244">
    <property type="component" value="Unassembled WGS sequence"/>
</dbReference>
<protein>
    <submittedName>
        <fullName evidence="1">Uncharacterized protein</fullName>
    </submittedName>
</protein>
<evidence type="ECO:0000313" key="1">
    <source>
        <dbReference type="EMBL" id="TKC09159.1"/>
    </source>
</evidence>
<organism evidence="1 2">
    <name type="scientific">Pedobacter frigoris</name>
    <dbReference type="NCBI Taxonomy" id="2571272"/>
    <lineage>
        <taxon>Bacteria</taxon>
        <taxon>Pseudomonadati</taxon>
        <taxon>Bacteroidota</taxon>
        <taxon>Sphingobacteriia</taxon>
        <taxon>Sphingobacteriales</taxon>
        <taxon>Sphingobacteriaceae</taxon>
        <taxon>Pedobacter</taxon>
    </lineage>
</organism>
<reference evidence="1 2" key="1">
    <citation type="submission" date="2019-04" db="EMBL/GenBank/DDBJ databases">
        <title>Pedobacter sp. RP-3-15 sp. nov., isolated from Arctic soil.</title>
        <authorList>
            <person name="Dahal R.H."/>
            <person name="Kim D.-U."/>
        </authorList>
    </citation>
    <scope>NUCLEOTIDE SEQUENCE [LARGE SCALE GENOMIC DNA]</scope>
    <source>
        <strain evidence="1 2">RP-3-15</strain>
    </source>
</reference>
<sequence length="162" mass="19015">MKKTIQLVVMAMLCLNFCYGQTKKACPEPGTTRTHIYAFTRYKSGYKSSCRISADEFMRGKMITVRNYTIPQLYAIALRLAPPNDASFKASEQEKVIIDVRQPEKLKRLYCYKLVVPYNNQDDFYVLMHRSLDGEWPEYEVKIEKKGKEYLMVIRDKDQDTN</sequence>
<gene>
    <name evidence="1" type="ORF">FA047_03425</name>
</gene>
<accession>A0A4U1CT87</accession>